<proteinExistence type="predicted"/>
<organism evidence="2">
    <name type="scientific">uncultured Rubrobacteraceae bacterium</name>
    <dbReference type="NCBI Taxonomy" id="349277"/>
    <lineage>
        <taxon>Bacteria</taxon>
        <taxon>Bacillati</taxon>
        <taxon>Actinomycetota</taxon>
        <taxon>Rubrobacteria</taxon>
        <taxon>Rubrobacterales</taxon>
        <taxon>Rubrobacteraceae</taxon>
        <taxon>environmental samples</taxon>
    </lineage>
</organism>
<protein>
    <submittedName>
        <fullName evidence="2">Uncharacterized protein</fullName>
    </submittedName>
</protein>
<evidence type="ECO:0000256" key="1">
    <source>
        <dbReference type="SAM" id="MobiDB-lite"/>
    </source>
</evidence>
<feature type="non-terminal residue" evidence="2">
    <location>
        <position position="1"/>
    </location>
</feature>
<evidence type="ECO:0000313" key="2">
    <source>
        <dbReference type="EMBL" id="CAA9484662.1"/>
    </source>
</evidence>
<dbReference type="AlphaFoldDB" id="A0A6J4RXR2"/>
<dbReference type="EMBL" id="CADCVK010000265">
    <property type="protein sequence ID" value="CAA9484662.1"/>
    <property type="molecule type" value="Genomic_DNA"/>
</dbReference>
<accession>A0A6J4RXR2</accession>
<feature type="non-terminal residue" evidence="2">
    <location>
        <position position="27"/>
    </location>
</feature>
<feature type="region of interest" description="Disordered" evidence="1">
    <location>
        <begin position="1"/>
        <end position="27"/>
    </location>
</feature>
<sequence length="27" mass="2926">ARRDLYPRPPHAGHNPVPGPAPGRRAL</sequence>
<name>A0A6J4RXR2_9ACTN</name>
<reference evidence="2" key="1">
    <citation type="submission" date="2020-02" db="EMBL/GenBank/DDBJ databases">
        <authorList>
            <person name="Meier V. D."/>
        </authorList>
    </citation>
    <scope>NUCLEOTIDE SEQUENCE</scope>
    <source>
        <strain evidence="2">AVDCRST_MAG12</strain>
    </source>
</reference>
<gene>
    <name evidence="2" type="ORF">AVDCRST_MAG12-1728</name>
</gene>